<proteinExistence type="predicted"/>
<reference evidence="3" key="1">
    <citation type="submission" date="2025-08" db="UniProtKB">
        <authorList>
            <consortium name="RefSeq"/>
        </authorList>
    </citation>
    <scope>IDENTIFICATION</scope>
    <source>
        <tissue evidence="3">Whole sample</tissue>
    </source>
</reference>
<dbReference type="RefSeq" id="XP_022286855.1">
    <property type="nucleotide sequence ID" value="XM_022431147.1"/>
</dbReference>
<dbReference type="OrthoDB" id="6047939at2759"/>
<evidence type="ECO:0000313" key="2">
    <source>
        <dbReference type="Proteomes" id="UP000694844"/>
    </source>
</evidence>
<keyword evidence="2" id="KW-1185">Reference proteome</keyword>
<organism evidence="2 3">
    <name type="scientific">Crassostrea virginica</name>
    <name type="common">Eastern oyster</name>
    <dbReference type="NCBI Taxonomy" id="6565"/>
    <lineage>
        <taxon>Eukaryota</taxon>
        <taxon>Metazoa</taxon>
        <taxon>Spiralia</taxon>
        <taxon>Lophotrochozoa</taxon>
        <taxon>Mollusca</taxon>
        <taxon>Bivalvia</taxon>
        <taxon>Autobranchia</taxon>
        <taxon>Pteriomorphia</taxon>
        <taxon>Ostreida</taxon>
        <taxon>Ostreoidea</taxon>
        <taxon>Ostreidae</taxon>
        <taxon>Crassostrea</taxon>
    </lineage>
</organism>
<dbReference type="GeneID" id="111099727"/>
<sequence length="380" mass="42109">MGSLQIPEHGVLVKTLDDFYNYAEFIGHFAVKRPLKYFHHFIITSWKNGEFGKKDEEDTKTEESKQKKKRENKSYEYYVNFVNFIHGIGVVKESPISEMEIKHVIGKGLLYVIEGPDYPKTIDQKKEAQERYKERVGENEYALAYNNCEHVVSYILTGKPFSQQIRDAGVWLMVVIDSFDSLLLNGRSKVKLTGGFIAALPVYFYGKPAANMVVKFAEKITKNAIMKGSGKQILVNKGTMTLCKEAGGKLGCSAEKLLQNKNCAAGANQANIELLGKAAVTTFAVTGIIEGANAYFEIQNLIKLEKKGHITKEQYDREEAKRIFEAVGATTGSTIGGVIGQSVIPVPYLGCAIGTLSGEIFGRWLYSACTGQVYDAFSGK</sequence>
<dbReference type="Proteomes" id="UP000694844">
    <property type="component" value="Chromosome 6"/>
</dbReference>
<gene>
    <name evidence="3" type="primary">LOC111099727</name>
</gene>
<protein>
    <submittedName>
        <fullName evidence="3">Uncharacterized protein LOC111099727</fullName>
    </submittedName>
</protein>
<dbReference type="InterPro" id="IPR007053">
    <property type="entry name" value="LRAT_dom"/>
</dbReference>
<name>A0A8B8A6S5_CRAVI</name>
<evidence type="ECO:0000313" key="3">
    <source>
        <dbReference type="RefSeq" id="XP_022286855.1"/>
    </source>
</evidence>
<accession>A0A8B8A6S5</accession>
<dbReference type="AlphaFoldDB" id="A0A8B8A6S5"/>
<dbReference type="Pfam" id="PF04970">
    <property type="entry name" value="LRAT"/>
    <property type="match status" value="1"/>
</dbReference>
<feature type="domain" description="LRAT" evidence="1">
    <location>
        <begin position="91"/>
        <end position="160"/>
    </location>
</feature>
<dbReference type="KEGG" id="cvn:111099727"/>
<evidence type="ECO:0000259" key="1">
    <source>
        <dbReference type="Pfam" id="PF04970"/>
    </source>
</evidence>
<dbReference type="Gene3D" id="3.90.1720.10">
    <property type="entry name" value="endopeptidase domain like (from Nostoc punctiforme)"/>
    <property type="match status" value="1"/>
</dbReference>